<dbReference type="EMBL" id="CAJJDP010000084">
    <property type="protein sequence ID" value="CAD8185472.1"/>
    <property type="molecule type" value="Genomic_DNA"/>
</dbReference>
<accession>A0A8S1WA79</accession>
<evidence type="ECO:0000313" key="2">
    <source>
        <dbReference type="Proteomes" id="UP000683925"/>
    </source>
</evidence>
<name>A0A8S1WA79_PAROT</name>
<reference evidence="1" key="1">
    <citation type="submission" date="2021-01" db="EMBL/GenBank/DDBJ databases">
        <authorList>
            <consortium name="Genoscope - CEA"/>
            <person name="William W."/>
        </authorList>
    </citation>
    <scope>NUCLEOTIDE SEQUENCE</scope>
</reference>
<keyword evidence="2" id="KW-1185">Reference proteome</keyword>
<comment type="caution">
    <text evidence="1">The sequence shown here is derived from an EMBL/GenBank/DDBJ whole genome shotgun (WGS) entry which is preliminary data.</text>
</comment>
<sequence length="49" mass="5832">MRDGEEEINWSSGCRYRRGWKKGKLILYGCADRQQWKENINDGNKGKKQ</sequence>
<dbReference type="AlphaFoldDB" id="A0A8S1WA79"/>
<protein>
    <submittedName>
        <fullName evidence="1">Uncharacterized protein</fullName>
    </submittedName>
</protein>
<proteinExistence type="predicted"/>
<evidence type="ECO:0000313" key="1">
    <source>
        <dbReference type="EMBL" id="CAD8185472.1"/>
    </source>
</evidence>
<dbReference type="Proteomes" id="UP000683925">
    <property type="component" value="Unassembled WGS sequence"/>
</dbReference>
<organism evidence="1 2">
    <name type="scientific">Paramecium octaurelia</name>
    <dbReference type="NCBI Taxonomy" id="43137"/>
    <lineage>
        <taxon>Eukaryota</taxon>
        <taxon>Sar</taxon>
        <taxon>Alveolata</taxon>
        <taxon>Ciliophora</taxon>
        <taxon>Intramacronucleata</taxon>
        <taxon>Oligohymenophorea</taxon>
        <taxon>Peniculida</taxon>
        <taxon>Parameciidae</taxon>
        <taxon>Paramecium</taxon>
    </lineage>
</organism>
<gene>
    <name evidence="1" type="ORF">POCTA_138.1.T0850191</name>
</gene>